<protein>
    <submittedName>
        <fullName evidence="4">GNAT family N-acetyltransferase</fullName>
    </submittedName>
</protein>
<dbReference type="CDD" id="cd04301">
    <property type="entry name" value="NAT_SF"/>
    <property type="match status" value="1"/>
</dbReference>
<dbReference type="PROSITE" id="PS51186">
    <property type="entry name" value="GNAT"/>
    <property type="match status" value="1"/>
</dbReference>
<keyword evidence="5" id="KW-1185">Reference proteome</keyword>
<dbReference type="EMBL" id="QXQA01000008">
    <property type="protein sequence ID" value="RIX52198.1"/>
    <property type="molecule type" value="Genomic_DNA"/>
</dbReference>
<gene>
    <name evidence="4" type="ORF">D3P08_14620</name>
</gene>
<dbReference type="GO" id="GO:0016747">
    <property type="term" value="F:acyltransferase activity, transferring groups other than amino-acyl groups"/>
    <property type="evidence" value="ECO:0007669"/>
    <property type="project" value="InterPro"/>
</dbReference>
<accession>A0A3A1UUH8</accession>
<dbReference type="RefSeq" id="WP_119600430.1">
    <property type="nucleotide sequence ID" value="NZ_QXQA01000008.1"/>
</dbReference>
<name>A0A3A1UUH8_9BACL</name>
<reference evidence="4 5" key="1">
    <citation type="submission" date="2018-09" db="EMBL/GenBank/DDBJ databases">
        <title>Paenibacillus aracenensis nov. sp. isolated from a cave in southern Spain.</title>
        <authorList>
            <person name="Jurado V."/>
            <person name="Gutierrez-Patricio S."/>
            <person name="Gonzalez-Pimentel J.L."/>
            <person name="Miller A.Z."/>
            <person name="Laiz L."/>
            <person name="Saiz-Jimenez C."/>
        </authorList>
    </citation>
    <scope>NUCLEOTIDE SEQUENCE [LARGE SCALE GENOMIC DNA]</scope>
    <source>
        <strain evidence="4 5">DSM 22867</strain>
    </source>
</reference>
<organism evidence="4 5">
    <name type="scientific">Paenibacillus nanensis</name>
    <dbReference type="NCBI Taxonomy" id="393251"/>
    <lineage>
        <taxon>Bacteria</taxon>
        <taxon>Bacillati</taxon>
        <taxon>Bacillota</taxon>
        <taxon>Bacilli</taxon>
        <taxon>Bacillales</taxon>
        <taxon>Paenibacillaceae</taxon>
        <taxon>Paenibacillus</taxon>
    </lineage>
</organism>
<keyword evidence="1 4" id="KW-0808">Transferase</keyword>
<dbReference type="AlphaFoldDB" id="A0A3A1UUH8"/>
<dbReference type="InterPro" id="IPR016181">
    <property type="entry name" value="Acyl_CoA_acyltransferase"/>
</dbReference>
<dbReference type="Pfam" id="PF00583">
    <property type="entry name" value="Acetyltransf_1"/>
    <property type="match status" value="1"/>
</dbReference>
<evidence type="ECO:0000256" key="1">
    <source>
        <dbReference type="ARBA" id="ARBA00022679"/>
    </source>
</evidence>
<dbReference type="PANTHER" id="PTHR43877">
    <property type="entry name" value="AMINOALKYLPHOSPHONATE N-ACETYLTRANSFERASE-RELATED-RELATED"/>
    <property type="match status" value="1"/>
</dbReference>
<sequence length="143" mass="16588">MMRQAKLEDWKEISELLVQLGYPDTESFIKENIKRLLEHPDEELLIYEDEGRIAACISIHYIPQLALKGDIASISYLVVDTTARSKGIGRKIEEYVTASAKKRGVDRIQVHCHSRRTDAHRFYTRQGYTEVPKYFAKMLNETV</sequence>
<keyword evidence="2" id="KW-0012">Acyltransferase</keyword>
<dbReference type="SUPFAM" id="SSF55729">
    <property type="entry name" value="Acyl-CoA N-acyltransferases (Nat)"/>
    <property type="match status" value="1"/>
</dbReference>
<dbReference type="InterPro" id="IPR050832">
    <property type="entry name" value="Bact_Acetyltransf"/>
</dbReference>
<evidence type="ECO:0000313" key="5">
    <source>
        <dbReference type="Proteomes" id="UP000266482"/>
    </source>
</evidence>
<evidence type="ECO:0000256" key="2">
    <source>
        <dbReference type="ARBA" id="ARBA00023315"/>
    </source>
</evidence>
<dbReference type="OrthoDB" id="9797826at2"/>
<dbReference type="Gene3D" id="3.40.630.30">
    <property type="match status" value="1"/>
</dbReference>
<proteinExistence type="predicted"/>
<feature type="domain" description="N-acetyltransferase" evidence="3">
    <location>
        <begin position="1"/>
        <end position="143"/>
    </location>
</feature>
<evidence type="ECO:0000259" key="3">
    <source>
        <dbReference type="PROSITE" id="PS51186"/>
    </source>
</evidence>
<evidence type="ECO:0000313" key="4">
    <source>
        <dbReference type="EMBL" id="RIX52198.1"/>
    </source>
</evidence>
<comment type="caution">
    <text evidence="4">The sequence shown here is derived from an EMBL/GenBank/DDBJ whole genome shotgun (WGS) entry which is preliminary data.</text>
</comment>
<dbReference type="InterPro" id="IPR000182">
    <property type="entry name" value="GNAT_dom"/>
</dbReference>
<dbReference type="Proteomes" id="UP000266482">
    <property type="component" value="Unassembled WGS sequence"/>
</dbReference>